<keyword evidence="3" id="KW-0732">Signal</keyword>
<evidence type="ECO:0000256" key="2">
    <source>
        <dbReference type="SAM" id="Phobius"/>
    </source>
</evidence>
<feature type="region of interest" description="Disordered" evidence="1">
    <location>
        <begin position="277"/>
        <end position="319"/>
    </location>
</feature>
<evidence type="ECO:0000256" key="1">
    <source>
        <dbReference type="SAM" id="MobiDB-lite"/>
    </source>
</evidence>
<proteinExistence type="predicted"/>
<accession>A0A7E4WCE1</accession>
<sequence length="336" mass="37213">MAVCLAFSIVFLLLKLTSTTIIKPTDPLPESLADKIAFNADGSITLLTDSTHTVFRNPESSFIFAINVKPGANGRADLCVEGKDESAADDRTLCKGLILEVNYPLITVKFEEMSVNHTIIEDTFEDFARIYFGFYFGSQEYGEKWMLFITNDIINDDYPEPMIANISSKPFKAVSHTNDGSYFEFKVTNKISNVELQMVGVDYVTPTEETTTEILEIFTWEPKSSKLNAQSSVAISLCVVLAVILVIQVIIIYKFSDYLVWPPTKLAKAALANNNPAASTSRSQIGAGSVDPSPKKLKTPTHPESTVDNPSAPPKKSKFSKVKKLFNFRKKPTNQP</sequence>
<reference evidence="5" key="2">
    <citation type="submission" date="2020-10" db="UniProtKB">
        <authorList>
            <consortium name="WormBaseParasite"/>
        </authorList>
    </citation>
    <scope>IDENTIFICATION</scope>
</reference>
<dbReference type="WBParaSite" id="Pan_g9073.t1">
    <property type="protein sequence ID" value="Pan_g9073.t1"/>
    <property type="gene ID" value="Pan_g9073"/>
</dbReference>
<evidence type="ECO:0000313" key="4">
    <source>
        <dbReference type="Proteomes" id="UP000492821"/>
    </source>
</evidence>
<feature type="signal peptide" evidence="3">
    <location>
        <begin position="1"/>
        <end position="19"/>
    </location>
</feature>
<name>A0A7E4WCE1_PANRE</name>
<feature type="chain" id="PRO_5028803970" evidence="3">
    <location>
        <begin position="20"/>
        <end position="336"/>
    </location>
</feature>
<keyword evidence="2" id="KW-1133">Transmembrane helix</keyword>
<organism evidence="4 5">
    <name type="scientific">Panagrellus redivivus</name>
    <name type="common">Microworm</name>
    <dbReference type="NCBI Taxonomy" id="6233"/>
    <lineage>
        <taxon>Eukaryota</taxon>
        <taxon>Metazoa</taxon>
        <taxon>Ecdysozoa</taxon>
        <taxon>Nematoda</taxon>
        <taxon>Chromadorea</taxon>
        <taxon>Rhabditida</taxon>
        <taxon>Tylenchina</taxon>
        <taxon>Panagrolaimomorpha</taxon>
        <taxon>Panagrolaimoidea</taxon>
        <taxon>Panagrolaimidae</taxon>
        <taxon>Panagrellus</taxon>
    </lineage>
</organism>
<dbReference type="Proteomes" id="UP000492821">
    <property type="component" value="Unassembled WGS sequence"/>
</dbReference>
<keyword evidence="2" id="KW-0812">Transmembrane</keyword>
<evidence type="ECO:0000313" key="5">
    <source>
        <dbReference type="WBParaSite" id="Pan_g9073.t1"/>
    </source>
</evidence>
<keyword evidence="2" id="KW-0472">Membrane</keyword>
<protein>
    <submittedName>
        <fullName evidence="5">Signal sequence receptor subunit alpha</fullName>
    </submittedName>
</protein>
<reference evidence="4" key="1">
    <citation type="journal article" date="2013" name="Genetics">
        <title>The draft genome and transcriptome of Panagrellus redivivus are shaped by the harsh demands of a free-living lifestyle.</title>
        <authorList>
            <person name="Srinivasan J."/>
            <person name="Dillman A.R."/>
            <person name="Macchietto M.G."/>
            <person name="Heikkinen L."/>
            <person name="Lakso M."/>
            <person name="Fracchia K.M."/>
            <person name="Antoshechkin I."/>
            <person name="Mortazavi A."/>
            <person name="Wong G."/>
            <person name="Sternberg P.W."/>
        </authorList>
    </citation>
    <scope>NUCLEOTIDE SEQUENCE [LARGE SCALE GENOMIC DNA]</scope>
    <source>
        <strain evidence="4">MT8872</strain>
    </source>
</reference>
<evidence type="ECO:0000256" key="3">
    <source>
        <dbReference type="SAM" id="SignalP"/>
    </source>
</evidence>
<keyword evidence="4" id="KW-1185">Reference proteome</keyword>
<feature type="transmembrane region" description="Helical" evidence="2">
    <location>
        <begin position="233"/>
        <end position="253"/>
    </location>
</feature>
<dbReference type="AlphaFoldDB" id="A0A7E4WCE1"/>